<reference evidence="4 5" key="1">
    <citation type="journal article" date="2012" name="Eukaryot. Cell">
        <title>Draft genome sequence of Aspergillus oryzae strain 3.042.</title>
        <authorList>
            <person name="Zhao G."/>
            <person name="Yao Y."/>
            <person name="Qi W."/>
            <person name="Wang C."/>
            <person name="Hou L."/>
            <person name="Zeng B."/>
            <person name="Cao X."/>
        </authorList>
    </citation>
    <scope>NUCLEOTIDE SEQUENCE [LARGE SCALE GENOMIC DNA]</scope>
    <source>
        <strain evidence="4 5">3.042</strain>
    </source>
</reference>
<evidence type="ECO:0000256" key="2">
    <source>
        <dbReference type="ARBA" id="ARBA00022898"/>
    </source>
</evidence>
<dbReference type="CDD" id="cd00610">
    <property type="entry name" value="OAT_like"/>
    <property type="match status" value="1"/>
</dbReference>
<dbReference type="InterPro" id="IPR015424">
    <property type="entry name" value="PyrdxlP-dep_Trfase"/>
</dbReference>
<evidence type="ECO:0000313" key="5">
    <source>
        <dbReference type="Proteomes" id="UP000002812"/>
    </source>
</evidence>
<protein>
    <submittedName>
        <fullName evidence="4">Alanine-glyoxylate aminotransferase AGT2</fullName>
    </submittedName>
</protein>
<name>I7ZW79_ASPO3</name>
<keyword evidence="4" id="KW-0808">Transferase</keyword>
<dbReference type="OrthoDB" id="5419315at2759"/>
<dbReference type="Pfam" id="PF00202">
    <property type="entry name" value="Aminotran_3"/>
    <property type="match status" value="1"/>
</dbReference>
<comment type="caution">
    <text evidence="4">The sequence shown here is derived from an EMBL/GenBank/DDBJ whole genome shotgun (WGS) entry which is preliminary data.</text>
</comment>
<keyword evidence="4" id="KW-0032">Aminotransferase</keyword>
<dbReference type="SUPFAM" id="SSF53383">
    <property type="entry name" value="PLP-dependent transferases"/>
    <property type="match status" value="1"/>
</dbReference>
<keyword evidence="2 3" id="KW-0663">Pyridoxal phosphate</keyword>
<sequence length="441" mass="48370">MTIDEFISSSHILHRSFSERPSKIVAGDGIRLILKNGKTVIDASCGPSVSCLGHSQPEIFNAINAHLRNDVAYAYSGSPYTNDATERLADMLLAHKPGGLSKAIFVNFGSEATDAALKLAPRRTHFIARKQSYHGNTIGALCVSGHESRREFYQDFMSPNVSFVDPCYAYRMKDQDESDEAFVQRLSRQFEDEILRVGPDRVAGFIAETVRGATLGCLPLEICNRYDVLLILDECYLIICGMGKTGTMHAWEQEGIRSPDIQTIGKALGAGFVPLYGALLHEKIFQALSSGSGGIAHDHTFQAHPLAYAAAIAAQKMIKRDNLIERCAYIGQKLETLLRKEIGPLPLVGDIRGRGLFWAVEFVLDKKAKTLSPCPVKFCSQVVKKSLDMGLNILGNLGHTGKYQVDHILVCPPYTVTGSELGDIISPLKIAIIETSRPFLT</sequence>
<dbReference type="GO" id="GO:0005829">
    <property type="term" value="C:cytosol"/>
    <property type="evidence" value="ECO:0007669"/>
    <property type="project" value="TreeGrafter"/>
</dbReference>
<evidence type="ECO:0000256" key="3">
    <source>
        <dbReference type="RuleBase" id="RU003560"/>
    </source>
</evidence>
<dbReference type="AlphaFoldDB" id="I7ZW79"/>
<gene>
    <name evidence="4" type="ORF">Ao3042_07366</name>
</gene>
<comment type="similarity">
    <text evidence="1 3">Belongs to the class-III pyridoxal-phosphate-dependent aminotransferase family.</text>
</comment>
<dbReference type="InterPro" id="IPR015422">
    <property type="entry name" value="PyrdxlP-dep_Trfase_small"/>
</dbReference>
<dbReference type="HOGENOM" id="CLU_016922_4_0_1"/>
<dbReference type="Proteomes" id="UP000002812">
    <property type="component" value="Unassembled WGS sequence"/>
</dbReference>
<dbReference type="InterPro" id="IPR015421">
    <property type="entry name" value="PyrdxlP-dep_Trfase_major"/>
</dbReference>
<organism evidence="4 5">
    <name type="scientific">Aspergillus oryzae (strain 3.042)</name>
    <name type="common">Yellow koji mold</name>
    <dbReference type="NCBI Taxonomy" id="1160506"/>
    <lineage>
        <taxon>Eukaryota</taxon>
        <taxon>Fungi</taxon>
        <taxon>Dikarya</taxon>
        <taxon>Ascomycota</taxon>
        <taxon>Pezizomycotina</taxon>
        <taxon>Eurotiomycetes</taxon>
        <taxon>Eurotiomycetidae</taxon>
        <taxon>Eurotiales</taxon>
        <taxon>Aspergillaceae</taxon>
        <taxon>Aspergillus</taxon>
        <taxon>Aspergillus subgen. Circumdati</taxon>
    </lineage>
</organism>
<dbReference type="GO" id="GO:0030170">
    <property type="term" value="F:pyridoxal phosphate binding"/>
    <property type="evidence" value="ECO:0007669"/>
    <property type="project" value="InterPro"/>
</dbReference>
<dbReference type="InterPro" id="IPR005814">
    <property type="entry name" value="Aminotrans_3"/>
</dbReference>
<evidence type="ECO:0000313" key="4">
    <source>
        <dbReference type="EMBL" id="EIT76419.1"/>
    </source>
</evidence>
<dbReference type="PANTHER" id="PTHR43094:SF1">
    <property type="entry name" value="AMINOTRANSFERASE CLASS-III"/>
    <property type="match status" value="1"/>
</dbReference>
<dbReference type="Gene3D" id="3.40.640.10">
    <property type="entry name" value="Type I PLP-dependent aspartate aminotransferase-like (Major domain)"/>
    <property type="match status" value="1"/>
</dbReference>
<dbReference type="PANTHER" id="PTHR43094">
    <property type="entry name" value="AMINOTRANSFERASE"/>
    <property type="match status" value="1"/>
</dbReference>
<evidence type="ECO:0000256" key="1">
    <source>
        <dbReference type="ARBA" id="ARBA00008954"/>
    </source>
</evidence>
<reference evidence="5" key="2">
    <citation type="submission" date="2012-06" db="EMBL/GenBank/DDBJ databases">
        <title>Comparative genomic analyses of Aspergillus oryzae 3.042 and A. oryzae RIB40 for soy-sauce fermentation.</title>
        <authorList>
            <person name="Zhao G."/>
            <person name="Hou L."/>
            <person name="Wang C."/>
            <person name="Cao X."/>
        </authorList>
    </citation>
    <scope>NUCLEOTIDE SEQUENCE [LARGE SCALE GENOMIC DNA]</scope>
    <source>
        <strain evidence="5">3.042</strain>
    </source>
</reference>
<accession>I7ZW79</accession>
<proteinExistence type="inferred from homology"/>
<dbReference type="Gene3D" id="3.90.1150.10">
    <property type="entry name" value="Aspartate Aminotransferase, domain 1"/>
    <property type="match status" value="1"/>
</dbReference>
<dbReference type="GO" id="GO:0008483">
    <property type="term" value="F:transaminase activity"/>
    <property type="evidence" value="ECO:0007669"/>
    <property type="project" value="UniProtKB-KW"/>
</dbReference>
<dbReference type="EMBL" id="AKHY01000157">
    <property type="protein sequence ID" value="EIT76419.1"/>
    <property type="molecule type" value="Genomic_DNA"/>
</dbReference>